<accession>A0A558JF35</accession>
<protein>
    <submittedName>
        <fullName evidence="4">TRAP transporter substrate-binding protein</fullName>
    </submittedName>
</protein>
<dbReference type="Gene3D" id="3.40.190.10">
    <property type="entry name" value="Periplasmic binding protein-like II"/>
    <property type="match status" value="1"/>
</dbReference>
<keyword evidence="3" id="KW-0479">Metal-binding</keyword>
<feature type="binding site" evidence="3">
    <location>
        <position position="205"/>
    </location>
    <ligand>
        <name>substrate</name>
    </ligand>
</feature>
<dbReference type="GO" id="GO:0055085">
    <property type="term" value="P:transmembrane transport"/>
    <property type="evidence" value="ECO:0007669"/>
    <property type="project" value="InterPro"/>
</dbReference>
<sequence length="347" mass="38563">MYKKSLLPIAIALASQATITVADQQIEVQSVYSTRTFYGESAENAASEISKLTKGELSLNVYDPGELVPPMETLNSVSSGAVPAGWSSLGTFSDTIPMANAYGLLPFSPSAEIFFSWTFFGEGLDLIQNELDQYNVKVIPCAYVPQEAGGWFNKKIESVDDFNGLSIRIVGAGSRVYEKLGATPQLLPSNEVYLSLERGRIDAVEFSVPQVDNAMGLSEIADYYYFPGWHSGPTWLAYYINQSVWDDLSEQQQTAVNTACMANIQKDINTLVPMQDDVLAEIESGDTEVLRFPDEVLTELHNVWLEVVEEEKQRNPGFATAYESLMDHASKYERWNELQAMPDILNK</sequence>
<dbReference type="InterPro" id="IPR026289">
    <property type="entry name" value="SBP_TakP-like"/>
</dbReference>
<feature type="binding site" evidence="2">
    <location>
        <position position="147"/>
    </location>
    <ligand>
        <name>substrate</name>
    </ligand>
</feature>
<dbReference type="Pfam" id="PF03480">
    <property type="entry name" value="DctP"/>
    <property type="match status" value="1"/>
</dbReference>
<name>A0A558JF35_9GAMM</name>
<comment type="caution">
    <text evidence="4">The sequence shown here is derived from an EMBL/GenBank/DDBJ whole genome shotgun (WGS) entry which is preliminary data.</text>
</comment>
<dbReference type="EMBL" id="VNFE01000001">
    <property type="protein sequence ID" value="TVU92251.1"/>
    <property type="molecule type" value="Genomic_DNA"/>
</dbReference>
<dbReference type="InterPro" id="IPR018389">
    <property type="entry name" value="DctP_fam"/>
</dbReference>
<proteinExistence type="predicted"/>
<evidence type="ECO:0000256" key="2">
    <source>
        <dbReference type="PIRSR" id="PIRSR039026-1"/>
    </source>
</evidence>
<reference evidence="4 5" key="1">
    <citation type="submission" date="2019-07" db="EMBL/GenBank/DDBJ databases">
        <title>Diversity of Bacteria from Kongsfjorden, Arctic.</title>
        <authorList>
            <person name="Yu Y."/>
        </authorList>
    </citation>
    <scope>NUCLEOTIDE SEQUENCE [LARGE SCALE GENOMIC DNA]</scope>
    <source>
        <strain evidence="4 5">SM1922</strain>
    </source>
</reference>
<dbReference type="GO" id="GO:0046872">
    <property type="term" value="F:metal ion binding"/>
    <property type="evidence" value="ECO:0007669"/>
    <property type="project" value="UniProtKB-KW"/>
</dbReference>
<gene>
    <name evidence="4" type="ORF">FQP89_03740</name>
</gene>
<dbReference type="GO" id="GO:0031317">
    <property type="term" value="C:tripartite ATP-independent periplasmic transporter complex"/>
    <property type="evidence" value="ECO:0007669"/>
    <property type="project" value="InterPro"/>
</dbReference>
<dbReference type="AlphaFoldDB" id="A0A558JF35"/>
<dbReference type="NCBIfam" id="NF037995">
    <property type="entry name" value="TRAP_S1"/>
    <property type="match status" value="1"/>
</dbReference>
<evidence type="ECO:0000313" key="5">
    <source>
        <dbReference type="Proteomes" id="UP000317288"/>
    </source>
</evidence>
<evidence type="ECO:0000256" key="3">
    <source>
        <dbReference type="PIRSR" id="PIRSR039026-2"/>
    </source>
</evidence>
<dbReference type="PIRSF" id="PIRSF039026">
    <property type="entry name" value="SiaP"/>
    <property type="match status" value="1"/>
</dbReference>
<keyword evidence="1" id="KW-0732">Signal</keyword>
<feature type="binding site" evidence="3">
    <location>
        <position position="206"/>
    </location>
    <ligand>
        <name>Na(+)</name>
        <dbReference type="ChEBI" id="CHEBI:29101"/>
    </ligand>
</feature>
<dbReference type="PANTHER" id="PTHR33376:SF5">
    <property type="entry name" value="EXTRACYTOPLASMIC SOLUTE RECEPTOR PROTEIN"/>
    <property type="match status" value="1"/>
</dbReference>
<dbReference type="PANTHER" id="PTHR33376">
    <property type="match status" value="1"/>
</dbReference>
<dbReference type="RefSeq" id="WP_144809963.1">
    <property type="nucleotide sequence ID" value="NZ_VNFE01000001.1"/>
</dbReference>
<dbReference type="InterPro" id="IPR038404">
    <property type="entry name" value="TRAP_DctP_sf"/>
</dbReference>
<dbReference type="Gene3D" id="3.40.190.170">
    <property type="entry name" value="Bacterial extracellular solute-binding protein, family 7"/>
    <property type="match status" value="1"/>
</dbReference>
<feature type="binding site" evidence="2">
    <location>
        <position position="168"/>
    </location>
    <ligand>
        <name>substrate</name>
    </ligand>
</feature>
<dbReference type="Proteomes" id="UP000317288">
    <property type="component" value="Unassembled WGS sequence"/>
</dbReference>
<organism evidence="4 5">
    <name type="scientific">Vreelandella titanicae</name>
    <dbReference type="NCBI Taxonomy" id="664683"/>
    <lineage>
        <taxon>Bacteria</taxon>
        <taxon>Pseudomonadati</taxon>
        <taxon>Pseudomonadota</taxon>
        <taxon>Gammaproteobacteria</taxon>
        <taxon>Oceanospirillales</taxon>
        <taxon>Halomonadaceae</taxon>
        <taxon>Vreelandella</taxon>
    </lineage>
</organism>
<dbReference type="CDD" id="cd13604">
    <property type="entry name" value="PBP2_TRAP_ketoacid_lactate_like"/>
    <property type="match status" value="1"/>
</dbReference>
<evidence type="ECO:0000256" key="1">
    <source>
        <dbReference type="ARBA" id="ARBA00022729"/>
    </source>
</evidence>
<evidence type="ECO:0000313" key="4">
    <source>
        <dbReference type="EMBL" id="TVU92251.1"/>
    </source>
</evidence>